<proteinExistence type="predicted"/>
<gene>
    <name evidence="2" type="ORF">IM880_12910</name>
</gene>
<dbReference type="Proteomes" id="UP000696310">
    <property type="component" value="Unassembled WGS sequence"/>
</dbReference>
<dbReference type="EMBL" id="JAESHX010000059">
    <property type="protein sequence ID" value="MBW5893115.1"/>
    <property type="molecule type" value="Genomic_DNA"/>
</dbReference>
<evidence type="ECO:0000259" key="1">
    <source>
        <dbReference type="Pfam" id="PF23843"/>
    </source>
</evidence>
<accession>A0AAW4P0Y0</accession>
<dbReference type="RefSeq" id="WP_219679884.1">
    <property type="nucleotide sequence ID" value="NZ_JAESHX010000059.1"/>
</dbReference>
<evidence type="ECO:0000313" key="2">
    <source>
        <dbReference type="EMBL" id="MBW5893115.1"/>
    </source>
</evidence>
<evidence type="ECO:0000313" key="3">
    <source>
        <dbReference type="Proteomes" id="UP000696310"/>
    </source>
</evidence>
<sequence length="63" mass="6831">MPKVTLKAPHTHNGKRVAAGETIDVSDRDADWLREHELISAPAAQIGQAVKNVKQQENDDGTA</sequence>
<reference evidence="2" key="1">
    <citation type="journal article" date="2021" name="bioRxiv">
        <title>Identification of Pectobacterium species isolated from the soft rot of tetecho (Neobuxbaumia tetetzo), a columnar cactus, and associated metagenomics.</title>
        <authorList>
            <person name="Vargas-Peralta D."/>
            <person name="Narvaez-Barragan D.A."/>
            <person name="de Sandozequi A."/>
            <person name="Romero-Gutierrez M.F."/>
            <person name="Segovia L."/>
            <person name="Martinez-Anaya C."/>
            <person name="Alcaraz L.D."/>
            <person name="de la Torre Almaraz R."/>
        </authorList>
    </citation>
    <scope>NUCLEOTIDE SEQUENCE</scope>
    <source>
        <strain evidence="2">A3</strain>
    </source>
</reference>
<organism evidence="2 3">
    <name type="scientific">Pectobacterium polaris</name>
    <dbReference type="NCBI Taxonomy" id="2042057"/>
    <lineage>
        <taxon>Bacteria</taxon>
        <taxon>Pseudomonadati</taxon>
        <taxon>Pseudomonadota</taxon>
        <taxon>Gammaproteobacteria</taxon>
        <taxon>Enterobacterales</taxon>
        <taxon>Pectobacteriaceae</taxon>
        <taxon>Pectobacterium</taxon>
    </lineage>
</organism>
<protein>
    <recommendedName>
        <fullName evidence="1">DUF7210 domain-containing protein</fullName>
    </recommendedName>
</protein>
<comment type="caution">
    <text evidence="2">The sequence shown here is derived from an EMBL/GenBank/DDBJ whole genome shotgun (WGS) entry which is preliminary data.</text>
</comment>
<feature type="domain" description="DUF7210" evidence="1">
    <location>
        <begin position="3"/>
        <end position="38"/>
    </location>
</feature>
<name>A0AAW4P0Y0_9GAMM</name>
<dbReference type="Pfam" id="PF23843">
    <property type="entry name" value="DUF7210"/>
    <property type="match status" value="1"/>
</dbReference>
<reference evidence="2" key="2">
    <citation type="submission" date="2021-01" db="EMBL/GenBank/DDBJ databases">
        <authorList>
            <person name="Vargas Peralta D."/>
        </authorList>
    </citation>
    <scope>NUCLEOTIDE SEQUENCE</scope>
    <source>
        <strain evidence="2">A3</strain>
    </source>
</reference>
<dbReference type="InterPro" id="IPR055634">
    <property type="entry name" value="DUF7210"/>
</dbReference>
<dbReference type="AlphaFoldDB" id="A0AAW4P0Y0"/>